<dbReference type="SUPFAM" id="SSF52266">
    <property type="entry name" value="SGNH hydrolase"/>
    <property type="match status" value="1"/>
</dbReference>
<dbReference type="InterPro" id="IPR013830">
    <property type="entry name" value="SGNH_hydro"/>
</dbReference>
<comment type="caution">
    <text evidence="3">The sequence shown here is derived from an EMBL/GenBank/DDBJ whole genome shotgun (WGS) entry which is preliminary data.</text>
</comment>
<dbReference type="PANTHER" id="PTHR30383">
    <property type="entry name" value="THIOESTERASE 1/PROTEASE 1/LYSOPHOSPHOLIPASE L1"/>
    <property type="match status" value="1"/>
</dbReference>
<feature type="domain" description="SGNH hydrolase-type esterase" evidence="2">
    <location>
        <begin position="71"/>
        <end position="248"/>
    </location>
</feature>
<evidence type="ECO:0000256" key="1">
    <source>
        <dbReference type="SAM" id="SignalP"/>
    </source>
</evidence>
<feature type="chain" id="PRO_5021203762" description="SGNH hydrolase-type esterase domain-containing protein" evidence="1">
    <location>
        <begin position="25"/>
        <end position="284"/>
    </location>
</feature>
<evidence type="ECO:0000313" key="3">
    <source>
        <dbReference type="EMBL" id="TPX07731.1"/>
    </source>
</evidence>
<dbReference type="InterPro" id="IPR051532">
    <property type="entry name" value="Ester_Hydrolysis_Enzymes"/>
</dbReference>
<dbReference type="InParanoid" id="A0A507AS63"/>
<dbReference type="AlphaFoldDB" id="A0A507AS63"/>
<sequence length="284" mass="29776">MHISLRSALAHSVLLMSLPMLSQCAPTPAAAAAAATGGEDIIDAALENIRSSIAHDSRASLASVPLRIMPLGASITFGQASTDGNGYRKALRDALVRSGSTVNMVGSRRNGTMRDNDVEGWPGFVIDQVRDKARAAVPPSLPNVFLVNAGTNDAIQDKDVAGAGGRMEAMLADLWTMSPGSTVVLSTLLINLKDATEQRVQAVNKQFADLARRLQAGGKKIVAVDMHGPAGPLKSDMHDDTHPNDAGYVKMAGVWMGGIREATMRGFISKPADNGIPDDGGNDP</sequence>
<organism evidence="3 4">
    <name type="scientific">Thyridium curvatum</name>
    <dbReference type="NCBI Taxonomy" id="1093900"/>
    <lineage>
        <taxon>Eukaryota</taxon>
        <taxon>Fungi</taxon>
        <taxon>Dikarya</taxon>
        <taxon>Ascomycota</taxon>
        <taxon>Pezizomycotina</taxon>
        <taxon>Sordariomycetes</taxon>
        <taxon>Sordariomycetidae</taxon>
        <taxon>Thyridiales</taxon>
        <taxon>Thyridiaceae</taxon>
        <taxon>Thyridium</taxon>
    </lineage>
</organism>
<dbReference type="Pfam" id="PF13472">
    <property type="entry name" value="Lipase_GDSL_2"/>
    <property type="match status" value="1"/>
</dbReference>
<dbReference type="EMBL" id="SKBQ01000087">
    <property type="protein sequence ID" value="TPX07731.1"/>
    <property type="molecule type" value="Genomic_DNA"/>
</dbReference>
<name>A0A507AS63_9PEZI</name>
<keyword evidence="4" id="KW-1185">Reference proteome</keyword>
<protein>
    <recommendedName>
        <fullName evidence="2">SGNH hydrolase-type esterase domain-containing protein</fullName>
    </recommendedName>
</protein>
<accession>A0A507AS63</accession>
<reference evidence="3 4" key="1">
    <citation type="submission" date="2019-06" db="EMBL/GenBank/DDBJ databases">
        <title>Draft genome sequence of the filamentous fungus Phialemoniopsis curvata isolated from diesel fuel.</title>
        <authorList>
            <person name="Varaljay V.A."/>
            <person name="Lyon W.J."/>
            <person name="Crouch A.L."/>
            <person name="Drake C.E."/>
            <person name="Hollomon J.M."/>
            <person name="Nadeau L.J."/>
            <person name="Nunn H.S."/>
            <person name="Stevenson B.S."/>
            <person name="Bojanowski C.L."/>
            <person name="Crookes-Goodson W.J."/>
        </authorList>
    </citation>
    <scope>NUCLEOTIDE SEQUENCE [LARGE SCALE GENOMIC DNA]</scope>
    <source>
        <strain evidence="3 4">D216</strain>
    </source>
</reference>
<dbReference type="OrthoDB" id="3915838at2759"/>
<evidence type="ECO:0000313" key="4">
    <source>
        <dbReference type="Proteomes" id="UP000319257"/>
    </source>
</evidence>
<feature type="signal peptide" evidence="1">
    <location>
        <begin position="1"/>
        <end position="24"/>
    </location>
</feature>
<dbReference type="CDD" id="cd01833">
    <property type="entry name" value="XynB_like"/>
    <property type="match status" value="1"/>
</dbReference>
<evidence type="ECO:0000259" key="2">
    <source>
        <dbReference type="Pfam" id="PF13472"/>
    </source>
</evidence>
<dbReference type="RefSeq" id="XP_030989442.1">
    <property type="nucleotide sequence ID" value="XM_031133266.1"/>
</dbReference>
<gene>
    <name evidence="3" type="ORF">E0L32_010627</name>
</gene>
<dbReference type="PANTHER" id="PTHR30383:SF31">
    <property type="entry name" value="SGNH HYDROLASE-TYPE ESTERASE DOMAIN-CONTAINING PROTEIN-RELATED"/>
    <property type="match status" value="1"/>
</dbReference>
<dbReference type="Proteomes" id="UP000319257">
    <property type="component" value="Unassembled WGS sequence"/>
</dbReference>
<proteinExistence type="predicted"/>
<dbReference type="InterPro" id="IPR036514">
    <property type="entry name" value="SGNH_hydro_sf"/>
</dbReference>
<keyword evidence="1" id="KW-0732">Signal</keyword>
<dbReference type="GO" id="GO:0004622">
    <property type="term" value="F:phosphatidylcholine lysophospholipase activity"/>
    <property type="evidence" value="ECO:0007669"/>
    <property type="project" value="TreeGrafter"/>
</dbReference>
<dbReference type="GeneID" id="41978074"/>
<dbReference type="Gene3D" id="3.40.50.1110">
    <property type="entry name" value="SGNH hydrolase"/>
    <property type="match status" value="1"/>
</dbReference>